<feature type="domain" description="DUF2510" evidence="2">
    <location>
        <begin position="9"/>
        <end position="40"/>
    </location>
</feature>
<dbReference type="EMBL" id="JAPHNL010000067">
    <property type="protein sequence ID" value="MCX3059766.1"/>
    <property type="molecule type" value="Genomic_DNA"/>
</dbReference>
<evidence type="ECO:0000313" key="4">
    <source>
        <dbReference type="Proteomes" id="UP001163064"/>
    </source>
</evidence>
<protein>
    <submittedName>
        <fullName evidence="3">DUF2510 domain-containing protein</fullName>
    </submittedName>
</protein>
<dbReference type="InterPro" id="IPR018929">
    <property type="entry name" value="DUF2510"/>
</dbReference>
<feature type="compositionally biased region" description="Low complexity" evidence="1">
    <location>
        <begin position="41"/>
        <end position="51"/>
    </location>
</feature>
<gene>
    <name evidence="3" type="ORF">OFY01_08300</name>
</gene>
<dbReference type="Pfam" id="PF10708">
    <property type="entry name" value="DUF2510"/>
    <property type="match status" value="1"/>
</dbReference>
<reference evidence="3" key="1">
    <citation type="submission" date="2022-10" db="EMBL/GenBank/DDBJ databases">
        <title>Streptomyces beihaiensis sp. nov., a chitin degrading actinobacterium, isolated from shrimp pond soil.</title>
        <authorList>
            <person name="Xie J."/>
            <person name="Shen N."/>
        </authorList>
    </citation>
    <scope>NUCLEOTIDE SEQUENCE</scope>
    <source>
        <strain evidence="3">GXMU-J5</strain>
    </source>
</reference>
<feature type="region of interest" description="Disordered" evidence="1">
    <location>
        <begin position="1"/>
        <end position="51"/>
    </location>
</feature>
<evidence type="ECO:0000259" key="2">
    <source>
        <dbReference type="Pfam" id="PF10708"/>
    </source>
</evidence>
<comment type="caution">
    <text evidence="3">The sequence shown here is derived from an EMBL/GenBank/DDBJ whole genome shotgun (WGS) entry which is preliminary data.</text>
</comment>
<evidence type="ECO:0000313" key="3">
    <source>
        <dbReference type="EMBL" id="MCX3059766.1"/>
    </source>
</evidence>
<evidence type="ECO:0000256" key="1">
    <source>
        <dbReference type="SAM" id="MobiDB-lite"/>
    </source>
</evidence>
<sequence>MSRPPTPPPGWYPDPGDPSVERWWDGTEWTQHRRAPGAGTGAVAPARAGGG</sequence>
<feature type="non-terminal residue" evidence="3">
    <location>
        <position position="51"/>
    </location>
</feature>
<dbReference type="Proteomes" id="UP001163064">
    <property type="component" value="Unassembled WGS sequence"/>
</dbReference>
<organism evidence="3 4">
    <name type="scientific">Streptomyces beihaiensis</name>
    <dbReference type="NCBI Taxonomy" id="2984495"/>
    <lineage>
        <taxon>Bacteria</taxon>
        <taxon>Bacillati</taxon>
        <taxon>Actinomycetota</taxon>
        <taxon>Actinomycetes</taxon>
        <taxon>Kitasatosporales</taxon>
        <taxon>Streptomycetaceae</taxon>
        <taxon>Streptomyces</taxon>
    </lineage>
</organism>
<feature type="compositionally biased region" description="Pro residues" evidence="1">
    <location>
        <begin position="1"/>
        <end position="16"/>
    </location>
</feature>
<keyword evidence="4" id="KW-1185">Reference proteome</keyword>
<proteinExistence type="predicted"/>
<dbReference type="RefSeq" id="WP_266597856.1">
    <property type="nucleotide sequence ID" value="NZ_JAPHNL010000067.1"/>
</dbReference>
<name>A0ABT3TRW9_9ACTN</name>
<accession>A0ABT3TRW9</accession>